<feature type="binding site" evidence="13">
    <location>
        <begin position="391"/>
        <end position="392"/>
    </location>
    <ligand>
        <name>IMP</name>
        <dbReference type="ChEBI" id="CHEBI:58053"/>
    </ligand>
</feature>
<evidence type="ECO:0000256" key="2">
    <source>
        <dbReference type="ARBA" id="ARBA00004496"/>
    </source>
</evidence>
<evidence type="ECO:0000256" key="18">
    <source>
        <dbReference type="RuleBase" id="RU003927"/>
    </source>
</evidence>
<reference evidence="21" key="1">
    <citation type="submission" date="2022-12" db="EMBL/GenBank/DDBJ databases">
        <title>Genome assemblies of Blomia tropicalis.</title>
        <authorList>
            <person name="Cui Y."/>
        </authorList>
    </citation>
    <scope>NUCLEOTIDE SEQUENCE</scope>
    <source>
        <tissue evidence="21">Adult mites</tissue>
    </source>
</reference>
<evidence type="ECO:0000256" key="8">
    <source>
        <dbReference type="ARBA" id="ARBA00022958"/>
    </source>
</evidence>
<comment type="caution">
    <text evidence="21">The sequence shown here is derived from an EMBL/GenBank/DDBJ whole genome shotgun (WGS) entry which is preliminary data.</text>
</comment>
<comment type="subunit">
    <text evidence="13">Homotetramer.</text>
</comment>
<evidence type="ECO:0000256" key="9">
    <source>
        <dbReference type="ARBA" id="ARBA00023002"/>
    </source>
</evidence>
<dbReference type="SMART" id="SM00116">
    <property type="entry name" value="CBS"/>
    <property type="match status" value="2"/>
</dbReference>
<dbReference type="GO" id="GO:0006177">
    <property type="term" value="P:GMP biosynthetic process"/>
    <property type="evidence" value="ECO:0007669"/>
    <property type="project" value="UniProtKB-UniRule"/>
</dbReference>
<dbReference type="OrthoDB" id="416622at2759"/>
<dbReference type="InterPro" id="IPR001093">
    <property type="entry name" value="IMP_DH_GMPRt"/>
</dbReference>
<dbReference type="EMBL" id="JAPWDV010000001">
    <property type="protein sequence ID" value="KAJ6223566.1"/>
    <property type="molecule type" value="Genomic_DNA"/>
</dbReference>
<dbReference type="CDD" id="cd00381">
    <property type="entry name" value="IMPDH"/>
    <property type="match status" value="1"/>
</dbReference>
<organism evidence="21 22">
    <name type="scientific">Blomia tropicalis</name>
    <name type="common">Mite</name>
    <dbReference type="NCBI Taxonomy" id="40697"/>
    <lineage>
        <taxon>Eukaryota</taxon>
        <taxon>Metazoa</taxon>
        <taxon>Ecdysozoa</taxon>
        <taxon>Arthropoda</taxon>
        <taxon>Chelicerata</taxon>
        <taxon>Arachnida</taxon>
        <taxon>Acari</taxon>
        <taxon>Acariformes</taxon>
        <taxon>Sarcoptiformes</taxon>
        <taxon>Astigmata</taxon>
        <taxon>Glycyphagoidea</taxon>
        <taxon>Echimyopodidae</taxon>
        <taxon>Blomia</taxon>
    </lineage>
</organism>
<evidence type="ECO:0000256" key="13">
    <source>
        <dbReference type="HAMAP-Rule" id="MF_03156"/>
    </source>
</evidence>
<evidence type="ECO:0000256" key="1">
    <source>
        <dbReference type="ARBA" id="ARBA00001958"/>
    </source>
</evidence>
<evidence type="ECO:0000256" key="12">
    <source>
        <dbReference type="ARBA" id="ARBA00048028"/>
    </source>
</evidence>
<proteinExistence type="inferred from homology"/>
<feature type="binding site" description="in other chain" evidence="13 16">
    <location>
        <position position="335"/>
    </location>
    <ligand>
        <name>K(+)</name>
        <dbReference type="ChEBI" id="CHEBI:29103"/>
        <note>ligand shared between two tetrameric partners</note>
    </ligand>
</feature>
<dbReference type="PANTHER" id="PTHR11911">
    <property type="entry name" value="INOSINE-5-MONOPHOSPHATE DEHYDROGENASE RELATED"/>
    <property type="match status" value="1"/>
</dbReference>
<dbReference type="NCBIfam" id="TIGR01302">
    <property type="entry name" value="IMP_dehydrog"/>
    <property type="match status" value="1"/>
</dbReference>
<evidence type="ECO:0000256" key="3">
    <source>
        <dbReference type="ARBA" id="ARBA00005502"/>
    </source>
</evidence>
<evidence type="ECO:0000256" key="6">
    <source>
        <dbReference type="ARBA" id="ARBA00022749"/>
    </source>
</evidence>
<dbReference type="GO" id="GO:0003938">
    <property type="term" value="F:IMP dehydrogenase activity"/>
    <property type="evidence" value="ECO:0007669"/>
    <property type="project" value="UniProtKB-UniRule"/>
</dbReference>
<comment type="pathway">
    <text evidence="13 19">Purine metabolism; XMP biosynthesis via de novo pathway; XMP from IMP: step 1/1.</text>
</comment>
<comment type="catalytic activity">
    <reaction evidence="12 13 19">
        <text>IMP + NAD(+) + H2O = XMP + NADH + H(+)</text>
        <dbReference type="Rhea" id="RHEA:11708"/>
        <dbReference type="ChEBI" id="CHEBI:15377"/>
        <dbReference type="ChEBI" id="CHEBI:15378"/>
        <dbReference type="ChEBI" id="CHEBI:57464"/>
        <dbReference type="ChEBI" id="CHEBI:57540"/>
        <dbReference type="ChEBI" id="CHEBI:57945"/>
        <dbReference type="ChEBI" id="CHEBI:58053"/>
        <dbReference type="EC" id="1.1.1.205"/>
    </reaction>
</comment>
<feature type="active site" description="Thioimidate intermediate" evidence="13 14">
    <location>
        <position position="335"/>
    </location>
</feature>
<dbReference type="GO" id="GO:0046872">
    <property type="term" value="F:metal ion binding"/>
    <property type="evidence" value="ECO:0007669"/>
    <property type="project" value="UniProtKB-UniRule"/>
</dbReference>
<keyword evidence="5 13" id="KW-0479">Metal-binding</keyword>
<evidence type="ECO:0000256" key="19">
    <source>
        <dbReference type="RuleBase" id="RU003928"/>
    </source>
</evidence>
<comment type="cofactor">
    <cofactor evidence="1 13">
        <name>K(+)</name>
        <dbReference type="ChEBI" id="CHEBI:29103"/>
    </cofactor>
</comment>
<dbReference type="GO" id="GO:0005737">
    <property type="term" value="C:cytoplasm"/>
    <property type="evidence" value="ECO:0007669"/>
    <property type="project" value="UniProtKB-SubCell"/>
</dbReference>
<protein>
    <recommendedName>
        <fullName evidence="13 19">Inosine-5'-monophosphate dehydrogenase</fullName>
        <shortName evidence="13">IMP dehydrogenase</shortName>
        <shortName evidence="13">IMPD</shortName>
        <shortName evidence="13">IMPDH</shortName>
        <ecNumber evidence="13 19">1.1.1.205</ecNumber>
    </recommendedName>
</protein>
<comment type="similarity">
    <text evidence="3 13 18">Belongs to the IMPDH/GMPR family.</text>
</comment>
<dbReference type="InterPro" id="IPR013785">
    <property type="entry name" value="Aldolase_TIM"/>
</dbReference>
<dbReference type="HAMAP" id="MF_01964">
    <property type="entry name" value="IMPDH"/>
    <property type="match status" value="1"/>
</dbReference>
<feature type="binding site" evidence="13 15">
    <location>
        <begin position="278"/>
        <end position="280"/>
    </location>
    <ligand>
        <name>NAD(+)</name>
        <dbReference type="ChEBI" id="CHEBI:57540"/>
    </ligand>
</feature>
<dbReference type="PIRSF" id="PIRSF000130">
    <property type="entry name" value="IMPDH"/>
    <property type="match status" value="1"/>
</dbReference>
<keyword evidence="9 13" id="KW-0560">Oxidoreductase</keyword>
<feature type="binding site" evidence="13">
    <location>
        <position position="448"/>
    </location>
    <ligand>
        <name>IMP</name>
        <dbReference type="ChEBI" id="CHEBI:58053"/>
    </ligand>
</feature>
<feature type="binding site" evidence="13 15">
    <location>
        <begin position="328"/>
        <end position="330"/>
    </location>
    <ligand>
        <name>NAD(+)</name>
        <dbReference type="ChEBI" id="CHEBI:57540"/>
    </ligand>
</feature>
<name>A0A9Q0RRA7_BLOTA</name>
<dbReference type="EC" id="1.1.1.205" evidence="13 19"/>
<dbReference type="CDD" id="cd04601">
    <property type="entry name" value="CBS_pair_IMPDH"/>
    <property type="match status" value="1"/>
</dbReference>
<comment type="caution">
    <text evidence="13">Lacks conserved residue(s) required for the propagation of feature annotation.</text>
</comment>
<evidence type="ECO:0000256" key="11">
    <source>
        <dbReference type="ARBA" id="ARBA00023122"/>
    </source>
</evidence>
<evidence type="ECO:0000256" key="15">
    <source>
        <dbReference type="PIRSR" id="PIRSR000130-3"/>
    </source>
</evidence>
<comment type="function">
    <text evidence="13">Catalyzes the conversion of inosine 5'-phosphate (IMP) to xanthosine 5'-phosphate (XMP), the first committed and rate-limiting step in the de novo synthesis of guanine nucleotides, and therefore plays an important role in the regulation of cell growth.</text>
</comment>
<evidence type="ECO:0000256" key="14">
    <source>
        <dbReference type="PIRSR" id="PIRSR000130-1"/>
    </source>
</evidence>
<dbReference type="FunFam" id="3.20.20.70:FF:000007">
    <property type="entry name" value="Chromosome 19 SCAF14664, whole genome shotgun sequence"/>
    <property type="match status" value="1"/>
</dbReference>
<gene>
    <name evidence="21" type="ORF">RDWZM_002111</name>
</gene>
<feature type="binding site" description="in other chain" evidence="13 16">
    <location>
        <position position="332"/>
    </location>
    <ligand>
        <name>K(+)</name>
        <dbReference type="ChEBI" id="CHEBI:29103"/>
        <note>ligand shared between two tetrameric partners</note>
    </ligand>
</feature>
<dbReference type="PANTHER" id="PTHR11911:SF111">
    <property type="entry name" value="INOSINE-5'-MONOPHOSPHATE DEHYDROGENASE"/>
    <property type="match status" value="1"/>
</dbReference>
<evidence type="ECO:0000313" key="21">
    <source>
        <dbReference type="EMBL" id="KAJ6223566.1"/>
    </source>
</evidence>
<evidence type="ECO:0000256" key="17">
    <source>
        <dbReference type="PROSITE-ProRule" id="PRU00703"/>
    </source>
</evidence>
<evidence type="ECO:0000256" key="16">
    <source>
        <dbReference type="PIRSR" id="PIRSR000130-4"/>
    </source>
</evidence>
<accession>A0A9Q0RRA7</accession>
<comment type="activity regulation">
    <text evidence="13">Mycophenolic acid (MPA) is a non-competitive inhibitor that prevents formation of the closed enzyme conformation by binding to the same site as the amobile flap. In contrast, mizoribine monophosphate (MZP) is a competitive inhibitor that induces the closed conformation. MPA is a potent inhibitor of mammalian IMPDHs but a poor inhibitor of the bacterial enzymes. MZP is a more potent inhibitor of bacterial IMPDH.</text>
</comment>
<keyword evidence="22" id="KW-1185">Reference proteome</keyword>
<feature type="binding site" evidence="13">
    <location>
        <position position="333"/>
    </location>
    <ligand>
        <name>IMP</name>
        <dbReference type="ChEBI" id="CHEBI:58053"/>
    </ligand>
</feature>
<feature type="binding site" evidence="13">
    <location>
        <begin position="368"/>
        <end position="370"/>
    </location>
    <ligand>
        <name>IMP</name>
        <dbReference type="ChEBI" id="CHEBI:58053"/>
    </ligand>
</feature>
<dbReference type="Proteomes" id="UP001142055">
    <property type="component" value="Chromosome 1"/>
</dbReference>
<keyword evidence="6 13" id="KW-0332">GMP biosynthesis</keyword>
<sequence length="521" mass="56286">MDPNSAEYLKTINSDNVENDGLTAHQCFGSGDGLTYNDVLILPGYIDFSADQVNITTNLTKKIQLSAPLVSSPMDTVTESEMAIAMALCGGIGIIHHNCTPEFQAQEVLKVKKYKHGFIRDPVCLSPTHKVSDVLKVKHDKGFTGIPITHNGQLGGKLLGIITSRDIDFKTKEIMDKPLSSLMTNFDDLVTAPDDISLDAAIAVLEKNKKGKLPIIDNEQRLIALIARTDVKKQRDYPQASKDSNNQLLVGAAIGTREGDKDRLNKLADAGVDVVILDSSQGNSSFQISMIKYIKQNYPQIQVIAGNVVTQAQAKNLIDAGADGLRVGMGSGSICITQEVMACGRPQATAVYKVSNYARRFGVPTLADGGISSVGHVLKALALGASVCMMGSMLAGTTEAPGEYFYSNGVRVKKYRGMGSIDAMESKDGEGSRQRYFQSENEDVRVAQGVSGAIVDKGSVHRFVPYLVNGIRYGCQDMGVRSLTAMKEAMYSGVMKFEKRTASAQIEGGVHGLYSFEKKLY</sequence>
<keyword evidence="7 13" id="KW-0658">Purine biosynthesis</keyword>
<dbReference type="SUPFAM" id="SSF51412">
    <property type="entry name" value="Inosine monophosphate dehydrogenase (IMPDH)"/>
    <property type="match status" value="2"/>
</dbReference>
<dbReference type="GO" id="GO:0000166">
    <property type="term" value="F:nucleotide binding"/>
    <property type="evidence" value="ECO:0007669"/>
    <property type="project" value="UniProtKB-UniRule"/>
</dbReference>
<keyword evidence="10 13" id="KW-0520">NAD</keyword>
<evidence type="ECO:0000256" key="5">
    <source>
        <dbReference type="ARBA" id="ARBA00022723"/>
    </source>
</evidence>
<dbReference type="PROSITE" id="PS51371">
    <property type="entry name" value="CBS"/>
    <property type="match status" value="2"/>
</dbReference>
<dbReference type="InterPro" id="IPR005990">
    <property type="entry name" value="IMP_DH"/>
</dbReference>
<keyword evidence="8 13" id="KW-0630">Potassium</keyword>
<dbReference type="InterPro" id="IPR015875">
    <property type="entry name" value="IMP_DH/GMP_Rdtase_CS"/>
</dbReference>
<feature type="domain" description="CBS" evidence="20">
    <location>
        <begin position="118"/>
        <end position="177"/>
    </location>
</feature>
<comment type="subcellular location">
    <subcellularLocation>
        <location evidence="2 13">Cytoplasm</location>
    </subcellularLocation>
</comment>
<dbReference type="Gene3D" id="3.20.20.70">
    <property type="entry name" value="Aldolase class I"/>
    <property type="match status" value="1"/>
</dbReference>
<dbReference type="AlphaFoldDB" id="A0A9Q0RRA7"/>
<evidence type="ECO:0000256" key="4">
    <source>
        <dbReference type="ARBA" id="ARBA00022490"/>
    </source>
</evidence>
<dbReference type="Pfam" id="PF00571">
    <property type="entry name" value="CBS"/>
    <property type="match status" value="2"/>
</dbReference>
<keyword evidence="4 13" id="KW-0963">Cytoplasm</keyword>
<dbReference type="SMART" id="SM01240">
    <property type="entry name" value="IMPDH"/>
    <property type="match status" value="1"/>
</dbReference>
<dbReference type="PROSITE" id="PS00487">
    <property type="entry name" value="IMP_DH_GMP_RED"/>
    <property type="match status" value="1"/>
</dbReference>
<dbReference type="Pfam" id="PF00478">
    <property type="entry name" value="IMPDH"/>
    <property type="match status" value="1"/>
</dbReference>
<evidence type="ECO:0000259" key="20">
    <source>
        <dbReference type="PROSITE" id="PS51371"/>
    </source>
</evidence>
<evidence type="ECO:0000313" key="22">
    <source>
        <dbReference type="Proteomes" id="UP001142055"/>
    </source>
</evidence>
<feature type="binding site" description="in other chain" evidence="13 16">
    <location>
        <position position="330"/>
    </location>
    <ligand>
        <name>K(+)</name>
        <dbReference type="ChEBI" id="CHEBI:29103"/>
        <note>ligand shared between two tetrameric partners</note>
    </ligand>
</feature>
<dbReference type="InterPro" id="IPR000644">
    <property type="entry name" value="CBS_dom"/>
</dbReference>
<dbReference type="OMA" id="NCPPDEQ"/>
<evidence type="ECO:0000256" key="10">
    <source>
        <dbReference type="ARBA" id="ARBA00023027"/>
    </source>
</evidence>
<keyword evidence="11 17" id="KW-0129">CBS domain</keyword>
<feature type="active site" description="Proton acceptor" evidence="13 14">
    <location>
        <position position="435"/>
    </location>
</feature>
<feature type="binding site" evidence="13">
    <location>
        <position position="503"/>
    </location>
    <ligand>
        <name>K(+)</name>
        <dbReference type="ChEBI" id="CHEBI:29103"/>
        <note>ligand shared between two tetrameric partners</note>
    </ligand>
</feature>
<dbReference type="GO" id="GO:0006183">
    <property type="term" value="P:GTP biosynthetic process"/>
    <property type="evidence" value="ECO:0007669"/>
    <property type="project" value="TreeGrafter"/>
</dbReference>
<feature type="binding site" evidence="13">
    <location>
        <begin position="415"/>
        <end position="419"/>
    </location>
    <ligand>
        <name>IMP</name>
        <dbReference type="ChEBI" id="CHEBI:58053"/>
    </ligand>
</feature>
<feature type="domain" description="CBS" evidence="20">
    <location>
        <begin position="183"/>
        <end position="241"/>
    </location>
</feature>
<evidence type="ECO:0000256" key="7">
    <source>
        <dbReference type="ARBA" id="ARBA00022755"/>
    </source>
</evidence>